<dbReference type="InterPro" id="IPR057654">
    <property type="entry name" value="Znf-CCCH_tandem"/>
</dbReference>
<evidence type="ECO:0000256" key="2">
    <source>
        <dbReference type="ARBA" id="ARBA00022771"/>
    </source>
</evidence>
<dbReference type="Pfam" id="PF25543">
    <property type="entry name" value="zf-CCCH_tandem"/>
    <property type="match status" value="1"/>
</dbReference>
<dbReference type="GO" id="GO:0008270">
    <property type="term" value="F:zinc ion binding"/>
    <property type="evidence" value="ECO:0007669"/>
    <property type="project" value="UniProtKB-KW"/>
</dbReference>
<dbReference type="SUPFAM" id="SSF90229">
    <property type="entry name" value="CCCH zinc finger"/>
    <property type="match status" value="1"/>
</dbReference>
<protein>
    <recommendedName>
        <fullName evidence="5">C3H1-type domain-containing protein</fullName>
    </recommendedName>
</protein>
<organism evidence="6 7">
    <name type="scientific">Ampelomyces quisqualis</name>
    <name type="common">Powdery mildew agent</name>
    <dbReference type="NCBI Taxonomy" id="50730"/>
    <lineage>
        <taxon>Eukaryota</taxon>
        <taxon>Fungi</taxon>
        <taxon>Dikarya</taxon>
        <taxon>Ascomycota</taxon>
        <taxon>Pezizomycotina</taxon>
        <taxon>Dothideomycetes</taxon>
        <taxon>Pleosporomycetidae</taxon>
        <taxon>Pleosporales</taxon>
        <taxon>Pleosporineae</taxon>
        <taxon>Phaeosphaeriaceae</taxon>
        <taxon>Ampelomyces</taxon>
    </lineage>
</organism>
<dbReference type="PANTHER" id="PTHR37543:SF1">
    <property type="entry name" value="CCCH ZINC FINGER DNA BINDING PROTEIN (AFU_ORTHOLOGUE AFUA_5G12760)"/>
    <property type="match status" value="1"/>
</dbReference>
<accession>A0A6A5Q9A3</accession>
<dbReference type="EMBL" id="ML979144">
    <property type="protein sequence ID" value="KAF1911296.1"/>
    <property type="molecule type" value="Genomic_DNA"/>
</dbReference>
<keyword evidence="2 4" id="KW-0863">Zinc-finger</keyword>
<proteinExistence type="predicted"/>
<dbReference type="AlphaFoldDB" id="A0A6A5Q9A3"/>
<feature type="zinc finger region" description="C3H1-type" evidence="4">
    <location>
        <begin position="237"/>
        <end position="265"/>
    </location>
</feature>
<evidence type="ECO:0000256" key="1">
    <source>
        <dbReference type="ARBA" id="ARBA00022723"/>
    </source>
</evidence>
<dbReference type="PROSITE" id="PS50103">
    <property type="entry name" value="ZF_C3H1"/>
    <property type="match status" value="1"/>
</dbReference>
<reference evidence="6" key="1">
    <citation type="journal article" date="2020" name="Stud. Mycol.">
        <title>101 Dothideomycetes genomes: a test case for predicting lifestyles and emergence of pathogens.</title>
        <authorList>
            <person name="Haridas S."/>
            <person name="Albert R."/>
            <person name="Binder M."/>
            <person name="Bloem J."/>
            <person name="Labutti K."/>
            <person name="Salamov A."/>
            <person name="Andreopoulos B."/>
            <person name="Baker S."/>
            <person name="Barry K."/>
            <person name="Bills G."/>
            <person name="Bluhm B."/>
            <person name="Cannon C."/>
            <person name="Castanera R."/>
            <person name="Culley D."/>
            <person name="Daum C."/>
            <person name="Ezra D."/>
            <person name="Gonzalez J."/>
            <person name="Henrissat B."/>
            <person name="Kuo A."/>
            <person name="Liang C."/>
            <person name="Lipzen A."/>
            <person name="Lutzoni F."/>
            <person name="Magnuson J."/>
            <person name="Mondo S."/>
            <person name="Nolan M."/>
            <person name="Ohm R."/>
            <person name="Pangilinan J."/>
            <person name="Park H.-J."/>
            <person name="Ramirez L."/>
            <person name="Alfaro M."/>
            <person name="Sun H."/>
            <person name="Tritt A."/>
            <person name="Yoshinaga Y."/>
            <person name="Zwiers L.-H."/>
            <person name="Turgeon B."/>
            <person name="Goodwin S."/>
            <person name="Spatafora J."/>
            <person name="Crous P."/>
            <person name="Grigoriev I."/>
        </authorList>
    </citation>
    <scope>NUCLEOTIDE SEQUENCE</scope>
    <source>
        <strain evidence="6">HMLAC05119</strain>
    </source>
</reference>
<keyword evidence="3 4" id="KW-0862">Zinc</keyword>
<evidence type="ECO:0000259" key="5">
    <source>
        <dbReference type="PROSITE" id="PS50103"/>
    </source>
</evidence>
<dbReference type="InterPro" id="IPR057683">
    <property type="entry name" value="DUF7923"/>
</dbReference>
<dbReference type="Pfam" id="PF25540">
    <property type="entry name" value="DUF7923"/>
    <property type="match status" value="1"/>
</dbReference>
<evidence type="ECO:0000313" key="6">
    <source>
        <dbReference type="EMBL" id="KAF1911296.1"/>
    </source>
</evidence>
<dbReference type="OrthoDB" id="2270193at2759"/>
<evidence type="ECO:0000256" key="3">
    <source>
        <dbReference type="ARBA" id="ARBA00022833"/>
    </source>
</evidence>
<sequence>MPVQSNPLPRLMVRVYADLVTLENHLLCPLQKFMVDFSSIGPYFDMVSVRDGAIVEQKIAGALVDSLGDPRCAHVFLAAWQRPSYISILQTPYAKLTVVEGAGMSPGARLLSLPIRIVKLSGVFQGACEQDYVLKLLTSSKHSQTLEAFSMILNKSSCTQRRCIFTHVTVERENDYARLMHKTAGTKVSMPNYARHASPDYQTTLGHVPLNQAGERLDLDVRRPTAAETQAYSILYGHRPRPCYHFHLRNDCNFFDACIFDHAEVTPEVLPVLRYMAKRVPCRSGSQCRRLDCIFGHTCLNEKCLLEDRDNCSMKRFHGIDPVVALWSQSSSLPSML</sequence>
<name>A0A6A5Q9A3_AMPQU</name>
<gene>
    <name evidence="6" type="ORF">BDU57DRAFT_524336</name>
</gene>
<keyword evidence="7" id="KW-1185">Reference proteome</keyword>
<dbReference type="PANTHER" id="PTHR37543">
    <property type="entry name" value="CCCH ZINC FINGER DNA BINDING PROTEIN (AFU_ORTHOLOGUE AFUA_5G12760)"/>
    <property type="match status" value="1"/>
</dbReference>
<keyword evidence="1 4" id="KW-0479">Metal-binding</keyword>
<evidence type="ECO:0000256" key="4">
    <source>
        <dbReference type="PROSITE-ProRule" id="PRU00723"/>
    </source>
</evidence>
<feature type="domain" description="C3H1-type" evidence="5">
    <location>
        <begin position="237"/>
        <end position="265"/>
    </location>
</feature>
<dbReference type="InterPro" id="IPR036855">
    <property type="entry name" value="Znf_CCCH_sf"/>
</dbReference>
<dbReference type="InterPro" id="IPR000571">
    <property type="entry name" value="Znf_CCCH"/>
</dbReference>
<dbReference type="Proteomes" id="UP000800096">
    <property type="component" value="Unassembled WGS sequence"/>
</dbReference>
<evidence type="ECO:0000313" key="7">
    <source>
        <dbReference type="Proteomes" id="UP000800096"/>
    </source>
</evidence>